<keyword evidence="3" id="KW-0238">DNA-binding</keyword>
<evidence type="ECO:0000256" key="2">
    <source>
        <dbReference type="ARBA" id="ARBA00023015"/>
    </source>
</evidence>
<evidence type="ECO:0000256" key="3">
    <source>
        <dbReference type="ARBA" id="ARBA00023125"/>
    </source>
</evidence>
<dbReference type="EMBL" id="CP018145">
    <property type="protein sequence ID" value="ASJ56472.1"/>
    <property type="molecule type" value="Genomic_DNA"/>
</dbReference>
<dbReference type="InterPro" id="IPR036388">
    <property type="entry name" value="WH-like_DNA-bd_sf"/>
</dbReference>
<dbReference type="Gene3D" id="1.10.10.10">
    <property type="entry name" value="Winged helix-like DNA-binding domain superfamily/Winged helix DNA-binding domain"/>
    <property type="match status" value="1"/>
</dbReference>
<dbReference type="RefSeq" id="WP_088910049.1">
    <property type="nucleotide sequence ID" value="NZ_CP018145.1"/>
</dbReference>
<evidence type="ECO:0000256" key="4">
    <source>
        <dbReference type="ARBA" id="ARBA00023163"/>
    </source>
</evidence>
<dbReference type="PRINTS" id="PR00039">
    <property type="entry name" value="HTHLYSR"/>
</dbReference>
<dbReference type="KEGG" id="bfm:BP422_24660"/>
<dbReference type="Pfam" id="PF00126">
    <property type="entry name" value="HTH_1"/>
    <property type="match status" value="1"/>
</dbReference>
<dbReference type="SUPFAM" id="SSF46785">
    <property type="entry name" value="Winged helix' DNA-binding domain"/>
    <property type="match status" value="1"/>
</dbReference>
<dbReference type="InterPro" id="IPR036390">
    <property type="entry name" value="WH_DNA-bd_sf"/>
</dbReference>
<accession>A0A220MND4</accession>
<gene>
    <name evidence="6" type="ORF">BP422_24660</name>
</gene>
<dbReference type="GO" id="GO:0000976">
    <property type="term" value="F:transcription cis-regulatory region binding"/>
    <property type="evidence" value="ECO:0007669"/>
    <property type="project" value="TreeGrafter"/>
</dbReference>
<evidence type="ECO:0000313" key="6">
    <source>
        <dbReference type="EMBL" id="ASJ56472.1"/>
    </source>
</evidence>
<evidence type="ECO:0000259" key="5">
    <source>
        <dbReference type="PROSITE" id="PS50931"/>
    </source>
</evidence>
<dbReference type="GO" id="GO:0003700">
    <property type="term" value="F:DNA-binding transcription factor activity"/>
    <property type="evidence" value="ECO:0007669"/>
    <property type="project" value="InterPro"/>
</dbReference>
<protein>
    <submittedName>
        <fullName evidence="6">LysR family transcriptional regulator</fullName>
    </submittedName>
</protein>
<organism evidence="6 7">
    <name type="scientific">Brevibacillus formosus</name>
    <dbReference type="NCBI Taxonomy" id="54913"/>
    <lineage>
        <taxon>Bacteria</taxon>
        <taxon>Bacillati</taxon>
        <taxon>Bacillota</taxon>
        <taxon>Bacilli</taxon>
        <taxon>Bacillales</taxon>
        <taxon>Paenibacillaceae</taxon>
        <taxon>Brevibacillus</taxon>
    </lineage>
</organism>
<dbReference type="InterPro" id="IPR000847">
    <property type="entry name" value="LysR_HTH_N"/>
</dbReference>
<dbReference type="SUPFAM" id="SSF53850">
    <property type="entry name" value="Periplasmic binding protein-like II"/>
    <property type="match status" value="1"/>
</dbReference>
<evidence type="ECO:0000256" key="1">
    <source>
        <dbReference type="ARBA" id="ARBA00009437"/>
    </source>
</evidence>
<dbReference type="Gene3D" id="3.40.190.290">
    <property type="match status" value="1"/>
</dbReference>
<dbReference type="CDD" id="cd05466">
    <property type="entry name" value="PBP2_LTTR_substrate"/>
    <property type="match status" value="1"/>
</dbReference>
<sequence>MVDFEWYRSFISIYKHSSVSEAARTRMMTQPAMSQHLASLEAEVGEPLFTRAPRKMIPTERGKALYTQVVPLIEALEETTQNLKTSAVTSLPVIRIGSAHEFFREKLAPHISSYQMCVIAKLGVASQVLDWLLEEKVDLIVMSQKLSAPGVEYIPYMQEEFALVAPPDYKEPTFDDKESFESWLCSQPWISYDLDLPIIRRFWREHFQKRPQTHPTHVVPDLHSVLMAIEHGAGISLLPTFMLDDHLSRNKVKIMYPSFTVFNDLYLAYHMKNRNLPLLKSLIETMKKTVENNNK</sequence>
<name>A0A220MND4_9BACL</name>
<dbReference type="PANTHER" id="PTHR30126">
    <property type="entry name" value="HTH-TYPE TRANSCRIPTIONAL REGULATOR"/>
    <property type="match status" value="1"/>
</dbReference>
<reference evidence="6 7" key="1">
    <citation type="submission" date="2016-11" db="EMBL/GenBank/DDBJ databases">
        <authorList>
            <person name="Jaros S."/>
            <person name="Januszkiewicz K."/>
            <person name="Wedrychowicz H."/>
        </authorList>
    </citation>
    <scope>NUCLEOTIDE SEQUENCE [LARGE SCALE GENOMIC DNA]</scope>
    <source>
        <strain evidence="6 7">NF2</strain>
    </source>
</reference>
<keyword evidence="4" id="KW-0804">Transcription</keyword>
<feature type="domain" description="HTH lysR-type" evidence="5">
    <location>
        <begin position="2"/>
        <end position="59"/>
    </location>
</feature>
<dbReference type="AlphaFoldDB" id="A0A220MND4"/>
<evidence type="ECO:0000313" key="7">
    <source>
        <dbReference type="Proteomes" id="UP000197781"/>
    </source>
</evidence>
<dbReference type="Pfam" id="PF03466">
    <property type="entry name" value="LysR_substrate"/>
    <property type="match status" value="1"/>
</dbReference>
<dbReference type="Proteomes" id="UP000197781">
    <property type="component" value="Chromosome"/>
</dbReference>
<dbReference type="InterPro" id="IPR005119">
    <property type="entry name" value="LysR_subst-bd"/>
</dbReference>
<proteinExistence type="inferred from homology"/>
<comment type="similarity">
    <text evidence="1">Belongs to the LysR transcriptional regulatory family.</text>
</comment>
<dbReference type="PROSITE" id="PS50931">
    <property type="entry name" value="HTH_LYSR"/>
    <property type="match status" value="1"/>
</dbReference>
<keyword evidence="2" id="KW-0805">Transcription regulation</keyword>
<dbReference type="PANTHER" id="PTHR30126:SF40">
    <property type="entry name" value="HTH-TYPE TRANSCRIPTIONAL REGULATOR GLTR"/>
    <property type="match status" value="1"/>
</dbReference>